<evidence type="ECO:0000256" key="1">
    <source>
        <dbReference type="SAM" id="SignalP"/>
    </source>
</evidence>
<dbReference type="EMBL" id="JAVDQA010000009">
    <property type="protein sequence ID" value="MDR6302008.1"/>
    <property type="molecule type" value="Genomic_DNA"/>
</dbReference>
<proteinExistence type="predicted"/>
<reference evidence="3 4" key="1">
    <citation type="submission" date="2023-07" db="EMBL/GenBank/DDBJ databases">
        <title>Genomic Encyclopedia of Type Strains, Phase IV (KMG-IV): sequencing the most valuable type-strain genomes for metagenomic binning, comparative biology and taxonomic classification.</title>
        <authorList>
            <person name="Goeker M."/>
        </authorList>
    </citation>
    <scope>NUCLEOTIDE SEQUENCE [LARGE SCALE GENOMIC DNA]</scope>
    <source>
        <strain evidence="3 4">DSM 102814</strain>
    </source>
</reference>
<dbReference type="InterPro" id="IPR007110">
    <property type="entry name" value="Ig-like_dom"/>
</dbReference>
<evidence type="ECO:0000259" key="2">
    <source>
        <dbReference type="PROSITE" id="PS50835"/>
    </source>
</evidence>
<name>A0ABU1KBQ9_9FLAO</name>
<dbReference type="InterPro" id="IPR013783">
    <property type="entry name" value="Ig-like_fold"/>
</dbReference>
<dbReference type="Gene3D" id="2.60.40.10">
    <property type="entry name" value="Immunoglobulins"/>
    <property type="match status" value="1"/>
</dbReference>
<protein>
    <submittedName>
        <fullName evidence="3">Gliding motility-associated-like protein</fullName>
    </submittedName>
</protein>
<keyword evidence="4" id="KW-1185">Reference proteome</keyword>
<feature type="signal peptide" evidence="1">
    <location>
        <begin position="1"/>
        <end position="30"/>
    </location>
</feature>
<evidence type="ECO:0000313" key="3">
    <source>
        <dbReference type="EMBL" id="MDR6302008.1"/>
    </source>
</evidence>
<keyword evidence="1" id="KW-0732">Signal</keyword>
<feature type="domain" description="Ig-like" evidence="2">
    <location>
        <begin position="739"/>
        <end position="808"/>
    </location>
</feature>
<dbReference type="Proteomes" id="UP001257659">
    <property type="component" value="Unassembled WGS sequence"/>
</dbReference>
<gene>
    <name evidence="3" type="ORF">GGR31_002683</name>
</gene>
<dbReference type="PROSITE" id="PS50835">
    <property type="entry name" value="IG_LIKE"/>
    <property type="match status" value="1"/>
</dbReference>
<feature type="chain" id="PRO_5046550029" evidence="1">
    <location>
        <begin position="31"/>
        <end position="919"/>
    </location>
</feature>
<comment type="caution">
    <text evidence="3">The sequence shown here is derived from an EMBL/GenBank/DDBJ whole genome shotgun (WGS) entry which is preliminary data.</text>
</comment>
<accession>A0ABU1KBQ9</accession>
<evidence type="ECO:0000313" key="4">
    <source>
        <dbReference type="Proteomes" id="UP001257659"/>
    </source>
</evidence>
<dbReference type="RefSeq" id="WP_309730075.1">
    <property type="nucleotide sequence ID" value="NZ_JAVDQA010000009.1"/>
</dbReference>
<sequence length="919" mass="100612">MTKKLLCKNNIKKIGFLGLFFMMNSLLLQAQTPPAPTGNADQYFCSATSWMNGGFTKPGDTFEELYIQGENLTFYDSSGNVISNPSSYTLVDGETYEVTQTVSGVESAPLTINVTDRECGCLKNPDFETIDGQPSGDDYTFYNQDVDDGHKTCNGSTAGLTSVAMSAVDATANNSVATLVTPGPDPNAPINRVNPNTPNSQYALRINDPTSGLDTSHMEKEFVAGEVISFDYAFVLNDPDHDPESQPYVNIALYDQNGDLFAQRCVISQPSDCILIETSGAFLYSEWSCIKINTLDVIGEKARMVITTSDCDLQVHQGYLYVDNMFVGDNADASCQDPGFGYLAMESVEASESSLDCVVDVQGNAQSCGADIDAAVPFPIEVCGSVKEPVSNSNPASIQDLTLDITKNGNLVGTVGNPTINGDQFCFTINESDINIQDAYGPLEISTEVNFTLDCGVPYGIVISDRANVDICPTAGCVAPLSTCDDTGTGIGTFDLTQTAAQIRGTQWTPADVDVTYYETEDDAVLEQNVISDPDIYNNSTPFNQIVYARLDWTPQGTATSCYYIIQIDVNVYKDPDVNIPSELASCNSNTFNVPIVATPDNVNELTDVTYTWKRNNQILAFSGSYYEATQPGIYEVTVEEQNCSVTKTVEVLAVDYQAKVSDDNIVEICGTNARADLEVEVIDNSKKPMDMSEVTYLWSTGQTTKEIEVTQEGNYFVDVMYKNCIQTTAVTVILNKQPEVEVGEDLIICKGQDVTLSATIQNYDDTSDLEFNWKKDGTPINKSTQIIEVNQPGDYTVEVNEIGTPDCIGVDEINVSNYANENCVITQGISPGNLDGFNDCLDLTFLNDRSGIAKLTLFNRYGRIIYEETDYVNSWCGQDQDGNDLPTGTYYYVIQLDQNDPVFENNIKGWIYVNREVN</sequence>
<organism evidence="3 4">
    <name type="scientific">Mesonia maritima</name>
    <dbReference type="NCBI Taxonomy" id="1793873"/>
    <lineage>
        <taxon>Bacteria</taxon>
        <taxon>Pseudomonadati</taxon>
        <taxon>Bacteroidota</taxon>
        <taxon>Flavobacteriia</taxon>
        <taxon>Flavobacteriales</taxon>
        <taxon>Flavobacteriaceae</taxon>
        <taxon>Mesonia</taxon>
    </lineage>
</organism>
<dbReference type="Pfam" id="PF13585">
    <property type="entry name" value="CHU_C"/>
    <property type="match status" value="1"/>
</dbReference>